<dbReference type="CDD" id="cd19756">
    <property type="entry name" value="Bbox2"/>
    <property type="match status" value="1"/>
</dbReference>
<keyword evidence="3" id="KW-0863">Zinc-finger</keyword>
<dbReference type="PROSITE" id="PS50119">
    <property type="entry name" value="ZF_BBOX"/>
    <property type="match status" value="1"/>
</dbReference>
<feature type="domain" description="B box-type" evidence="5">
    <location>
        <begin position="4"/>
        <end position="44"/>
    </location>
</feature>
<dbReference type="EMBL" id="CCKQ01019780">
    <property type="protein sequence ID" value="CDW91820.1"/>
    <property type="molecule type" value="Genomic_DNA"/>
</dbReference>
<keyword evidence="4" id="KW-0175">Coiled coil</keyword>
<accession>A0A078BB84</accession>
<dbReference type="InterPro" id="IPR000315">
    <property type="entry name" value="Znf_B-box"/>
</dbReference>
<organism evidence="6 7">
    <name type="scientific">Stylonychia lemnae</name>
    <name type="common">Ciliate</name>
    <dbReference type="NCBI Taxonomy" id="5949"/>
    <lineage>
        <taxon>Eukaryota</taxon>
        <taxon>Sar</taxon>
        <taxon>Alveolata</taxon>
        <taxon>Ciliophora</taxon>
        <taxon>Intramacronucleata</taxon>
        <taxon>Spirotrichea</taxon>
        <taxon>Stichotrichia</taxon>
        <taxon>Sporadotrichida</taxon>
        <taxon>Oxytrichidae</taxon>
        <taxon>Stylonychinae</taxon>
        <taxon>Stylonychia</taxon>
    </lineage>
</organism>
<evidence type="ECO:0000313" key="7">
    <source>
        <dbReference type="Proteomes" id="UP000039865"/>
    </source>
</evidence>
<keyword evidence="3" id="KW-0479">Metal-binding</keyword>
<dbReference type="Gene3D" id="2.120.10.80">
    <property type="entry name" value="Kelch-type beta propeller"/>
    <property type="match status" value="1"/>
</dbReference>
<dbReference type="PANTHER" id="PTHR24412">
    <property type="entry name" value="KELCH PROTEIN"/>
    <property type="match status" value="1"/>
</dbReference>
<dbReference type="SUPFAM" id="SSF117281">
    <property type="entry name" value="Kelch motif"/>
    <property type="match status" value="1"/>
</dbReference>
<reference evidence="6 7" key="1">
    <citation type="submission" date="2014-06" db="EMBL/GenBank/DDBJ databases">
        <authorList>
            <person name="Swart Estienne"/>
        </authorList>
    </citation>
    <scope>NUCLEOTIDE SEQUENCE [LARGE SCALE GENOMIC DNA]</scope>
    <source>
        <strain evidence="6 7">130c</strain>
    </source>
</reference>
<dbReference type="GO" id="GO:0008270">
    <property type="term" value="F:zinc ion binding"/>
    <property type="evidence" value="ECO:0007669"/>
    <property type="project" value="UniProtKB-KW"/>
</dbReference>
<dbReference type="OrthoDB" id="654191at2759"/>
<evidence type="ECO:0000256" key="4">
    <source>
        <dbReference type="SAM" id="Coils"/>
    </source>
</evidence>
<evidence type="ECO:0000313" key="6">
    <source>
        <dbReference type="EMBL" id="CDW91820.1"/>
    </source>
</evidence>
<sequence length="568" mass="66148">MEKSSQNICQIHKNQPLLLFCMEDKQKLCLKCVTQHVGHTISDFEDVCKAVIIPRIQTEIEEQFSKMIVINQNSEQIQSYQSQVKTKLLKQVEEVETKVDELLKNIQSFKENYVKKVEDYIDSNDKEIQTLNDYINSIQPLNQEFVKYFDVINELNNEIEHGKIIDMIYGSDESQTKEDIIKAKINLVEKLQLEKIEKLSEQEEIIKNELMIDIETISNDVISVLNSSKESQLNKQNQKLPVIYQIDENRCELKYFDLNQRQIFTRKISYDTHIIPLFTGVGSVLNRIFLFGGKDRRTKEITCQSYEVIKGPYEDYDLALLNKMSKNRSRCAVASFNKKFGKFDPFLVIVGGSDQYNALNHCELYYPKTDTYYNFPNLMLHRENSSVCLMDNCSGTGKTYLYCFGGFNKQAIDQIERIEINFDQDGTHPLNQQKWEILKNVTMDRSAESCGLYQLSENEIMIFGGFQRGEDDSTQVMIYNIDSQSFLGIRSRLKEQDCFALASFTHIYSDNQEVITPNEENQLIQKSKESKHLYAFSIFGKLHCMDFNTFEWNIILDNSSELVKQPQN</sequence>
<gene>
    <name evidence="6" type="primary">Contig1513.g1656</name>
    <name evidence="6" type="ORF">STYLEM_20981</name>
</gene>
<dbReference type="Proteomes" id="UP000039865">
    <property type="component" value="Unassembled WGS sequence"/>
</dbReference>
<dbReference type="AlphaFoldDB" id="A0A078BB84"/>
<keyword evidence="1" id="KW-0880">Kelch repeat</keyword>
<dbReference type="SMART" id="SM00336">
    <property type="entry name" value="BBOX"/>
    <property type="match status" value="1"/>
</dbReference>
<dbReference type="SUPFAM" id="SSF57845">
    <property type="entry name" value="B-box zinc-binding domain"/>
    <property type="match status" value="1"/>
</dbReference>
<proteinExistence type="predicted"/>
<dbReference type="PANTHER" id="PTHR24412:SF489">
    <property type="entry name" value="RING FINGER DOMAIN AND KELCH REPEAT-CONTAINING PROTEIN DDB_G0271372"/>
    <property type="match status" value="1"/>
</dbReference>
<evidence type="ECO:0000256" key="1">
    <source>
        <dbReference type="ARBA" id="ARBA00022441"/>
    </source>
</evidence>
<feature type="coiled-coil region" evidence="4">
    <location>
        <begin position="85"/>
        <end position="112"/>
    </location>
</feature>
<keyword evidence="7" id="KW-1185">Reference proteome</keyword>
<dbReference type="Gene3D" id="3.30.160.60">
    <property type="entry name" value="Classic Zinc Finger"/>
    <property type="match status" value="1"/>
</dbReference>
<evidence type="ECO:0000256" key="2">
    <source>
        <dbReference type="ARBA" id="ARBA00022737"/>
    </source>
</evidence>
<evidence type="ECO:0000259" key="5">
    <source>
        <dbReference type="PROSITE" id="PS50119"/>
    </source>
</evidence>
<dbReference type="InParanoid" id="A0A078BB84"/>
<keyword evidence="2" id="KW-0677">Repeat</keyword>
<dbReference type="InterPro" id="IPR015915">
    <property type="entry name" value="Kelch-typ_b-propeller"/>
</dbReference>
<protein>
    <submittedName>
        <fullName evidence="6">Kelch motif family protein</fullName>
    </submittedName>
</protein>
<dbReference type="Pfam" id="PF00643">
    <property type="entry name" value="zf-B_box"/>
    <property type="match status" value="1"/>
</dbReference>
<evidence type="ECO:0000256" key="3">
    <source>
        <dbReference type="PROSITE-ProRule" id="PRU00024"/>
    </source>
</evidence>
<keyword evidence="3" id="KW-0862">Zinc</keyword>
<name>A0A078BB84_STYLE</name>